<dbReference type="AlphaFoldDB" id="A0A0C9WL45"/>
<dbReference type="HOGENOM" id="CLU_1012167_0_0_1"/>
<gene>
    <name evidence="2" type="ORF">K443DRAFT_15635</name>
</gene>
<evidence type="ECO:0000256" key="1">
    <source>
        <dbReference type="SAM" id="MobiDB-lite"/>
    </source>
</evidence>
<dbReference type="OrthoDB" id="3027237at2759"/>
<evidence type="ECO:0000313" key="3">
    <source>
        <dbReference type="Proteomes" id="UP000054477"/>
    </source>
</evidence>
<proteinExistence type="predicted"/>
<sequence length="275" mass="30761">MARGRKKTTITSRPSLATGSRKSMRRPADSDEENVDPTARAARPKPRPVHKSTKPIETLPEAEAAQALVSLQTQPRTTWTGDAHLEVFGIEEDELLSTSNEVNGGIGGDKADEEVDELKDDDEEEQLLNDDDLLLVTGSPHCKRILLFNIPFEIPYNNATRDLHGITSHTPWTQFLWSLSKRMDTPISFLADFGYIPLYRPKNPKPLAKLLEDEDSWNALIADVKAYIESCKAKRKDGKGVVKPFHITLIDTGVKDTSEKKQTGKVWLGSYYCSK</sequence>
<reference evidence="2 3" key="1">
    <citation type="submission" date="2014-04" db="EMBL/GenBank/DDBJ databases">
        <authorList>
            <consortium name="DOE Joint Genome Institute"/>
            <person name="Kuo A."/>
            <person name="Kohler A."/>
            <person name="Nagy L.G."/>
            <person name="Floudas D."/>
            <person name="Copeland A."/>
            <person name="Barry K.W."/>
            <person name="Cichocki N."/>
            <person name="Veneault-Fourrey C."/>
            <person name="LaButti K."/>
            <person name="Lindquist E.A."/>
            <person name="Lipzen A."/>
            <person name="Lundell T."/>
            <person name="Morin E."/>
            <person name="Murat C."/>
            <person name="Sun H."/>
            <person name="Tunlid A."/>
            <person name="Henrissat B."/>
            <person name="Grigoriev I.V."/>
            <person name="Hibbett D.S."/>
            <person name="Martin F."/>
            <person name="Nordberg H.P."/>
            <person name="Cantor M.N."/>
            <person name="Hua S.X."/>
        </authorList>
    </citation>
    <scope>NUCLEOTIDE SEQUENCE [LARGE SCALE GENOMIC DNA]</scope>
    <source>
        <strain evidence="2 3">LaAM-08-1</strain>
    </source>
</reference>
<evidence type="ECO:0000313" key="2">
    <source>
        <dbReference type="EMBL" id="KIJ89965.1"/>
    </source>
</evidence>
<feature type="compositionally biased region" description="Basic residues" evidence="1">
    <location>
        <begin position="42"/>
        <end position="53"/>
    </location>
</feature>
<dbReference type="Proteomes" id="UP000054477">
    <property type="component" value="Unassembled WGS sequence"/>
</dbReference>
<accession>A0A0C9WL45</accession>
<organism evidence="2 3">
    <name type="scientific">Laccaria amethystina LaAM-08-1</name>
    <dbReference type="NCBI Taxonomy" id="1095629"/>
    <lineage>
        <taxon>Eukaryota</taxon>
        <taxon>Fungi</taxon>
        <taxon>Dikarya</taxon>
        <taxon>Basidiomycota</taxon>
        <taxon>Agaricomycotina</taxon>
        <taxon>Agaricomycetes</taxon>
        <taxon>Agaricomycetidae</taxon>
        <taxon>Agaricales</taxon>
        <taxon>Agaricineae</taxon>
        <taxon>Hydnangiaceae</taxon>
        <taxon>Laccaria</taxon>
    </lineage>
</organism>
<dbReference type="EMBL" id="KN839339">
    <property type="protein sequence ID" value="KIJ89965.1"/>
    <property type="molecule type" value="Genomic_DNA"/>
</dbReference>
<reference evidence="3" key="2">
    <citation type="submission" date="2015-01" db="EMBL/GenBank/DDBJ databases">
        <title>Evolutionary Origins and Diversification of the Mycorrhizal Mutualists.</title>
        <authorList>
            <consortium name="DOE Joint Genome Institute"/>
            <consortium name="Mycorrhizal Genomics Consortium"/>
            <person name="Kohler A."/>
            <person name="Kuo A."/>
            <person name="Nagy L.G."/>
            <person name="Floudas D."/>
            <person name="Copeland A."/>
            <person name="Barry K.W."/>
            <person name="Cichocki N."/>
            <person name="Veneault-Fourrey C."/>
            <person name="LaButti K."/>
            <person name="Lindquist E.A."/>
            <person name="Lipzen A."/>
            <person name="Lundell T."/>
            <person name="Morin E."/>
            <person name="Murat C."/>
            <person name="Riley R."/>
            <person name="Ohm R."/>
            <person name="Sun H."/>
            <person name="Tunlid A."/>
            <person name="Henrissat B."/>
            <person name="Grigoriev I.V."/>
            <person name="Hibbett D.S."/>
            <person name="Martin F."/>
        </authorList>
    </citation>
    <scope>NUCLEOTIDE SEQUENCE [LARGE SCALE GENOMIC DNA]</scope>
    <source>
        <strain evidence="3">LaAM-08-1</strain>
    </source>
</reference>
<protein>
    <submittedName>
        <fullName evidence="2">Uncharacterized protein</fullName>
    </submittedName>
</protein>
<name>A0A0C9WL45_9AGAR</name>
<keyword evidence="3" id="KW-1185">Reference proteome</keyword>
<feature type="region of interest" description="Disordered" evidence="1">
    <location>
        <begin position="1"/>
        <end position="57"/>
    </location>
</feature>
<feature type="compositionally biased region" description="Polar residues" evidence="1">
    <location>
        <begin position="9"/>
        <end position="21"/>
    </location>
</feature>